<proteinExistence type="predicted"/>
<dbReference type="Gene3D" id="3.40.630.30">
    <property type="match status" value="1"/>
</dbReference>
<name>A0A0P7YKF3_9GAMM</name>
<comment type="caution">
    <text evidence="2">The sequence shown here is derived from an EMBL/GenBank/DDBJ whole genome shotgun (WGS) entry which is preliminary data.</text>
</comment>
<dbReference type="Pfam" id="PF13508">
    <property type="entry name" value="Acetyltransf_7"/>
    <property type="match status" value="1"/>
</dbReference>
<dbReference type="AlphaFoldDB" id="A0A0P7YKF3"/>
<evidence type="ECO:0000259" key="1">
    <source>
        <dbReference type="PROSITE" id="PS51186"/>
    </source>
</evidence>
<protein>
    <submittedName>
        <fullName evidence="2">Putative acetyltransferase</fullName>
    </submittedName>
</protein>
<dbReference type="SUPFAM" id="SSF55729">
    <property type="entry name" value="Acyl-CoA N-acyltransferases (Nat)"/>
    <property type="match status" value="1"/>
</dbReference>
<dbReference type="Proteomes" id="UP000050416">
    <property type="component" value="Unassembled WGS sequence"/>
</dbReference>
<evidence type="ECO:0000313" key="2">
    <source>
        <dbReference type="EMBL" id="KPQ30037.1"/>
    </source>
</evidence>
<gene>
    <name evidence="2" type="ORF">HLUCCX14_02860</name>
</gene>
<keyword evidence="2" id="KW-0808">Transferase</keyword>
<sequence>MRDTQENNNNTDAVVVRLDETARNEAQSILCSAYREDPTFQYLFDHRRTGYDQRVRATVRELIDLYLDLNQDAVGVMKGETLIAVAFIGDPELRMNLAGQFSWRIRMVLTAGFASTRRYLDYHQKIRDLLPHPQAHQLPLMGVNPKYQHQGYGRVLLKAVEKLCEENPRGSGLVLDTGNSRYLPFYESEGFQSLGKIRLGDFEDHVLYREIKADSDERRSEAAQH</sequence>
<dbReference type="GO" id="GO:0016747">
    <property type="term" value="F:acyltransferase activity, transferring groups other than amino-acyl groups"/>
    <property type="evidence" value="ECO:0007669"/>
    <property type="project" value="InterPro"/>
</dbReference>
<dbReference type="OrthoDB" id="6195612at2"/>
<dbReference type="PROSITE" id="PS51186">
    <property type="entry name" value="GNAT"/>
    <property type="match status" value="1"/>
</dbReference>
<dbReference type="CDD" id="cd04301">
    <property type="entry name" value="NAT_SF"/>
    <property type="match status" value="1"/>
</dbReference>
<organism evidence="2 3">
    <name type="scientific">Marinobacter excellens HL-55</name>
    <dbReference type="NCBI Taxonomy" id="1305731"/>
    <lineage>
        <taxon>Bacteria</taxon>
        <taxon>Pseudomonadati</taxon>
        <taxon>Pseudomonadota</taxon>
        <taxon>Gammaproteobacteria</taxon>
        <taxon>Pseudomonadales</taxon>
        <taxon>Marinobacteraceae</taxon>
        <taxon>Marinobacter</taxon>
    </lineage>
</organism>
<dbReference type="PATRIC" id="fig|1305731.5.peg.2479"/>
<evidence type="ECO:0000313" key="3">
    <source>
        <dbReference type="Proteomes" id="UP000050416"/>
    </source>
</evidence>
<dbReference type="EMBL" id="LJZQ01000003">
    <property type="protein sequence ID" value="KPQ30037.1"/>
    <property type="molecule type" value="Genomic_DNA"/>
</dbReference>
<dbReference type="InterPro" id="IPR016181">
    <property type="entry name" value="Acyl_CoA_acyltransferase"/>
</dbReference>
<accession>A0A0P7YKF3</accession>
<feature type="domain" description="N-acetyltransferase" evidence="1">
    <location>
        <begin position="129"/>
        <end position="214"/>
    </location>
</feature>
<reference evidence="2 3" key="1">
    <citation type="submission" date="2015-09" db="EMBL/GenBank/DDBJ databases">
        <title>Identification and resolution of microdiversity through metagenomic sequencing of parallel consortia.</title>
        <authorList>
            <person name="Nelson W.C."/>
            <person name="Romine M.F."/>
            <person name="Lindemann S.R."/>
        </authorList>
    </citation>
    <scope>NUCLEOTIDE SEQUENCE [LARGE SCALE GENOMIC DNA]</scope>
    <source>
        <strain evidence="2">HL-55</strain>
    </source>
</reference>
<dbReference type="InterPro" id="IPR000182">
    <property type="entry name" value="GNAT_dom"/>
</dbReference>
<dbReference type="STRING" id="1305731.GCA_000934705_01162"/>